<dbReference type="InterPro" id="IPR035992">
    <property type="entry name" value="Ricin_B-like_lectins"/>
</dbReference>
<dbReference type="SMART" id="SM00020">
    <property type="entry name" value="Tryp_SPc"/>
    <property type="match status" value="1"/>
</dbReference>
<sequence length="561" mass="60221">MVSAAIITAALTLLGTAQAHAISNGNQVEIGTYSFTAAFDQGDKRCSGALIDPQWVITSAACFDPNPAQEGNQLESGRPAQRTTVRFGGLGLAKARTAVREVAEFRLDEDRDVLMARLTDPVHDITPLAYRAGPVGEGEVVRAVGYGRTATQARPDRAHTALFTASALGANNFSLAAQSPANAAICDGDFGGPAFRERAGTPELLGVHTSSGQQGCQGVTGGTPGAAVARTDDLEPWISGLIKQGRQTPGLVDGNIVELRGVHSQKCLDVYFARWEPNTHTVIANCHAGPNQRWEVVQRAENTVALRSMNNKHQCLRPLNGQNAAGVQVVQSACLDFSDRSLWWEALPARAGSIELRNVGTDKVLEAANFATGEGSPVSQGTSRHEADQHWFLTVVGKARHDLTQPGQDRKSLRATNPGLGNHHIRHANGLGNLSPVTQGSSELDRADATFRLVPGRLDARCYSLESVNFPGNFLRHAGGRLRLDGPSGDPGLFNADATWCAQDGLSGTGVSLESWNFPGKFIRHINSQVWLAKFDGPEWYETKANFHHDSSWDVAEPLKR</sequence>
<comment type="caution">
    <text evidence="3">The sequence shown here is derived from an EMBL/GenBank/DDBJ whole genome shotgun (WGS) entry which is preliminary data.</text>
</comment>
<feature type="signal peptide" evidence="1">
    <location>
        <begin position="1"/>
        <end position="21"/>
    </location>
</feature>
<organism evidence="3 4">
    <name type="scientific">Crossiella cryophila</name>
    <dbReference type="NCBI Taxonomy" id="43355"/>
    <lineage>
        <taxon>Bacteria</taxon>
        <taxon>Bacillati</taxon>
        <taxon>Actinomycetota</taxon>
        <taxon>Actinomycetes</taxon>
        <taxon>Pseudonocardiales</taxon>
        <taxon>Pseudonocardiaceae</taxon>
        <taxon>Crossiella</taxon>
    </lineage>
</organism>
<accession>A0A7W7CHU4</accession>
<evidence type="ECO:0000313" key="3">
    <source>
        <dbReference type="EMBL" id="MBB4681494.1"/>
    </source>
</evidence>
<evidence type="ECO:0000256" key="1">
    <source>
        <dbReference type="SAM" id="SignalP"/>
    </source>
</evidence>
<dbReference type="InterPro" id="IPR001254">
    <property type="entry name" value="Trypsin_dom"/>
</dbReference>
<evidence type="ECO:0000259" key="2">
    <source>
        <dbReference type="PROSITE" id="PS50240"/>
    </source>
</evidence>
<dbReference type="SUPFAM" id="SSF110221">
    <property type="entry name" value="AbfB domain"/>
    <property type="match status" value="1"/>
</dbReference>
<dbReference type="InterPro" id="IPR009003">
    <property type="entry name" value="Peptidase_S1_PA"/>
</dbReference>
<dbReference type="PANTHER" id="PTHR24260:SF136">
    <property type="entry name" value="GH08193P-RELATED"/>
    <property type="match status" value="1"/>
</dbReference>
<name>A0A7W7CHU4_9PSEU</name>
<dbReference type="Pfam" id="PF00089">
    <property type="entry name" value="Trypsin"/>
    <property type="match status" value="1"/>
</dbReference>
<keyword evidence="4" id="KW-1185">Reference proteome</keyword>
<dbReference type="PROSITE" id="PS50231">
    <property type="entry name" value="RICIN_B_LECTIN"/>
    <property type="match status" value="1"/>
</dbReference>
<dbReference type="InterPro" id="IPR043504">
    <property type="entry name" value="Peptidase_S1_PA_chymotrypsin"/>
</dbReference>
<dbReference type="CDD" id="cd00161">
    <property type="entry name" value="beta-trefoil_Ricin-like"/>
    <property type="match status" value="1"/>
</dbReference>
<gene>
    <name evidence="3" type="ORF">HNR67_007612</name>
</gene>
<proteinExistence type="predicted"/>
<dbReference type="InterPro" id="IPR001314">
    <property type="entry name" value="Peptidase_S1A"/>
</dbReference>
<dbReference type="PANTHER" id="PTHR24260">
    <property type="match status" value="1"/>
</dbReference>
<dbReference type="InterPro" id="IPR036195">
    <property type="entry name" value="AbfB_ABD_sf"/>
</dbReference>
<evidence type="ECO:0000313" key="4">
    <source>
        <dbReference type="Proteomes" id="UP000533598"/>
    </source>
</evidence>
<dbReference type="SUPFAM" id="SSF50494">
    <property type="entry name" value="Trypsin-like serine proteases"/>
    <property type="match status" value="1"/>
</dbReference>
<feature type="domain" description="Peptidase S1" evidence="2">
    <location>
        <begin position="22"/>
        <end position="281"/>
    </location>
</feature>
<dbReference type="AlphaFoldDB" id="A0A7W7CHU4"/>
<dbReference type="InterPro" id="IPR051333">
    <property type="entry name" value="CLIP_Serine_Protease"/>
</dbReference>
<dbReference type="InterPro" id="IPR007934">
    <property type="entry name" value="AbfB_ABD"/>
</dbReference>
<keyword evidence="1" id="KW-0732">Signal</keyword>
<dbReference type="Pfam" id="PF05270">
    <property type="entry name" value="AbfB"/>
    <property type="match status" value="1"/>
</dbReference>
<reference evidence="3 4" key="1">
    <citation type="submission" date="2020-08" db="EMBL/GenBank/DDBJ databases">
        <title>Sequencing the genomes of 1000 actinobacteria strains.</title>
        <authorList>
            <person name="Klenk H.-P."/>
        </authorList>
    </citation>
    <scope>NUCLEOTIDE SEQUENCE [LARGE SCALE GENOMIC DNA]</scope>
    <source>
        <strain evidence="3 4">DSM 44230</strain>
    </source>
</reference>
<dbReference type="Gene3D" id="2.80.10.50">
    <property type="match status" value="2"/>
</dbReference>
<dbReference type="PRINTS" id="PR00722">
    <property type="entry name" value="CHYMOTRYPSIN"/>
</dbReference>
<dbReference type="GO" id="GO:0004252">
    <property type="term" value="F:serine-type endopeptidase activity"/>
    <property type="evidence" value="ECO:0007669"/>
    <property type="project" value="InterPro"/>
</dbReference>
<dbReference type="GO" id="GO:0006508">
    <property type="term" value="P:proteolysis"/>
    <property type="evidence" value="ECO:0007669"/>
    <property type="project" value="InterPro"/>
</dbReference>
<dbReference type="Proteomes" id="UP000533598">
    <property type="component" value="Unassembled WGS sequence"/>
</dbReference>
<dbReference type="SUPFAM" id="SSF50370">
    <property type="entry name" value="Ricin B-like lectins"/>
    <property type="match status" value="1"/>
</dbReference>
<dbReference type="GO" id="GO:0046556">
    <property type="term" value="F:alpha-L-arabinofuranosidase activity"/>
    <property type="evidence" value="ECO:0007669"/>
    <property type="project" value="InterPro"/>
</dbReference>
<dbReference type="GO" id="GO:0046373">
    <property type="term" value="P:L-arabinose metabolic process"/>
    <property type="evidence" value="ECO:0007669"/>
    <property type="project" value="InterPro"/>
</dbReference>
<protein>
    <recommendedName>
        <fullName evidence="2">Peptidase S1 domain-containing protein</fullName>
    </recommendedName>
</protein>
<feature type="chain" id="PRO_5030525075" description="Peptidase S1 domain-containing protein" evidence="1">
    <location>
        <begin position="22"/>
        <end position="561"/>
    </location>
</feature>
<dbReference type="CDD" id="cd23399">
    <property type="entry name" value="beta-trefoil_ABD_ABFB"/>
    <property type="match status" value="1"/>
</dbReference>
<dbReference type="InterPro" id="IPR000772">
    <property type="entry name" value="Ricin_B_lectin"/>
</dbReference>
<dbReference type="Gene3D" id="2.40.10.10">
    <property type="entry name" value="Trypsin-like serine proteases"/>
    <property type="match status" value="1"/>
</dbReference>
<dbReference type="EMBL" id="JACHMH010000001">
    <property type="protein sequence ID" value="MBB4681494.1"/>
    <property type="molecule type" value="Genomic_DNA"/>
</dbReference>
<dbReference type="PROSITE" id="PS50240">
    <property type="entry name" value="TRYPSIN_DOM"/>
    <property type="match status" value="1"/>
</dbReference>
<dbReference type="Pfam" id="PF00652">
    <property type="entry name" value="Ricin_B_lectin"/>
    <property type="match status" value="1"/>
</dbReference>